<name>A0A1J7IYA4_9PEZI</name>
<evidence type="ECO:0000313" key="2">
    <source>
        <dbReference type="Proteomes" id="UP000182658"/>
    </source>
</evidence>
<evidence type="ECO:0000313" key="1">
    <source>
        <dbReference type="EMBL" id="OIW26065.1"/>
    </source>
</evidence>
<dbReference type="EMBL" id="KV875101">
    <property type="protein sequence ID" value="OIW26065.1"/>
    <property type="molecule type" value="Genomic_DNA"/>
</dbReference>
<dbReference type="Proteomes" id="UP000182658">
    <property type="component" value="Unassembled WGS sequence"/>
</dbReference>
<proteinExistence type="predicted"/>
<feature type="non-terminal residue" evidence="1">
    <location>
        <position position="1"/>
    </location>
</feature>
<accession>A0A1J7IYA4</accession>
<organism evidence="1 2">
    <name type="scientific">Coniochaeta ligniaria NRRL 30616</name>
    <dbReference type="NCBI Taxonomy" id="1408157"/>
    <lineage>
        <taxon>Eukaryota</taxon>
        <taxon>Fungi</taxon>
        <taxon>Dikarya</taxon>
        <taxon>Ascomycota</taxon>
        <taxon>Pezizomycotina</taxon>
        <taxon>Sordariomycetes</taxon>
        <taxon>Sordariomycetidae</taxon>
        <taxon>Coniochaetales</taxon>
        <taxon>Coniochaetaceae</taxon>
        <taxon>Coniochaeta</taxon>
    </lineage>
</organism>
<protein>
    <submittedName>
        <fullName evidence="1">Uncharacterized protein</fullName>
    </submittedName>
</protein>
<sequence>NTSENEANIIAKEAPSIKSRHETKEDSAYSKLGLVRRRRLTRRNLAVSRDRIGVPLVALAGRNLPPFVVHLGLLVARASVIPSRDSEQTATRTQRETVKVKRTVVIVERTAVNVVRTPVEVEKHRPLHLCREFGARVGVCPTGRCMPGCEAVIFIPEAVHTACGVRARRNCPTGG</sequence>
<keyword evidence="2" id="KW-1185">Reference proteome</keyword>
<dbReference type="AlphaFoldDB" id="A0A1J7IYA4"/>
<dbReference type="InParanoid" id="A0A1J7IYA4"/>
<gene>
    <name evidence="1" type="ORF">CONLIGDRAFT_517047</name>
</gene>
<reference evidence="1 2" key="1">
    <citation type="submission" date="2016-10" db="EMBL/GenBank/DDBJ databases">
        <title>Draft genome sequence of Coniochaeta ligniaria NRRL30616, a lignocellulolytic fungus for bioabatement of inhibitors in plant biomass hydrolysates.</title>
        <authorList>
            <consortium name="DOE Joint Genome Institute"/>
            <person name="Jimenez D.J."/>
            <person name="Hector R.E."/>
            <person name="Riley R."/>
            <person name="Sun H."/>
            <person name="Grigoriev I.V."/>
            <person name="Van Elsas J.D."/>
            <person name="Nichols N.N."/>
        </authorList>
    </citation>
    <scope>NUCLEOTIDE SEQUENCE [LARGE SCALE GENOMIC DNA]</scope>
    <source>
        <strain evidence="1 2">NRRL 30616</strain>
    </source>
</reference>